<accession>A0A550BRM6</accession>
<dbReference type="OrthoDB" id="3025143at2759"/>
<feature type="non-terminal residue" evidence="2">
    <location>
        <position position="1"/>
    </location>
</feature>
<sequence>RTTRTGAKFSAYYGVHNPDFDLDKLYAKALASREQDEEEIEPADADDAFDQALQDAASATSSPLSSLPSSRAPSPAPPAEPPTAPTPSCASKRKRSPTNAKTPKPTVGGAAQAKKRRSRTNRAKKAKRADEWAAPQTMRTVDARHLQQAKEEEVDVDLLEDMPVTSTAFTAKRGDGETKTYTRNQLIGKYGMKYCDWDGVTPTGIVSPDGRTFAVLAGKPQDPDWDHVAEDLAENIAVAAEHITFPAAATDHRRGKFGAQAQGVSHGGGQTEPANLKHTKGLDAVLTYLVALPAMIRVAHFASATFACWAPRLFAYYAQCMLQLFTFEPTLQRNFPRSIWACLTINFGPRTVTYRHRDFGNLPFGWCAITALGKFNPDRGGELVLWECGLIVRFPPGSTVLIPSAIIHHSNTNIAHNETRYSVTQYTSGALFRWVEHGCMLDEKYYASLSETETRAAEKANQERWAKGVDMWSTMEELKARASEVL</sequence>
<reference evidence="2 3" key="1">
    <citation type="journal article" date="2019" name="New Phytol.">
        <title>Comparative genomics reveals unique wood-decay strategies and fruiting body development in the Schizophyllaceae.</title>
        <authorList>
            <person name="Almasi E."/>
            <person name="Sahu N."/>
            <person name="Krizsan K."/>
            <person name="Balint B."/>
            <person name="Kovacs G.M."/>
            <person name="Kiss B."/>
            <person name="Cseklye J."/>
            <person name="Drula E."/>
            <person name="Henrissat B."/>
            <person name="Nagy I."/>
            <person name="Chovatia M."/>
            <person name="Adam C."/>
            <person name="LaButti K."/>
            <person name="Lipzen A."/>
            <person name="Riley R."/>
            <person name="Grigoriev I.V."/>
            <person name="Nagy L.G."/>
        </authorList>
    </citation>
    <scope>NUCLEOTIDE SEQUENCE [LARGE SCALE GENOMIC DNA]</scope>
    <source>
        <strain evidence="2 3">NL-1724</strain>
    </source>
</reference>
<name>A0A550BRM6_9AGAR</name>
<proteinExistence type="predicted"/>
<evidence type="ECO:0000313" key="3">
    <source>
        <dbReference type="Proteomes" id="UP000320762"/>
    </source>
</evidence>
<feature type="compositionally biased region" description="Acidic residues" evidence="1">
    <location>
        <begin position="35"/>
        <end position="49"/>
    </location>
</feature>
<feature type="region of interest" description="Disordered" evidence="1">
    <location>
        <begin position="31"/>
        <end position="133"/>
    </location>
</feature>
<organism evidence="2 3">
    <name type="scientific">Schizophyllum amplum</name>
    <dbReference type="NCBI Taxonomy" id="97359"/>
    <lineage>
        <taxon>Eukaryota</taxon>
        <taxon>Fungi</taxon>
        <taxon>Dikarya</taxon>
        <taxon>Basidiomycota</taxon>
        <taxon>Agaricomycotina</taxon>
        <taxon>Agaricomycetes</taxon>
        <taxon>Agaricomycetidae</taxon>
        <taxon>Agaricales</taxon>
        <taxon>Schizophyllaceae</taxon>
        <taxon>Schizophyllum</taxon>
    </lineage>
</organism>
<dbReference type="Proteomes" id="UP000320762">
    <property type="component" value="Unassembled WGS sequence"/>
</dbReference>
<comment type="caution">
    <text evidence="2">The sequence shown here is derived from an EMBL/GenBank/DDBJ whole genome shotgun (WGS) entry which is preliminary data.</text>
</comment>
<feature type="compositionally biased region" description="Basic residues" evidence="1">
    <location>
        <begin position="113"/>
        <end position="127"/>
    </location>
</feature>
<keyword evidence="3" id="KW-1185">Reference proteome</keyword>
<feature type="compositionally biased region" description="Pro residues" evidence="1">
    <location>
        <begin position="74"/>
        <end position="85"/>
    </location>
</feature>
<evidence type="ECO:0000256" key="1">
    <source>
        <dbReference type="SAM" id="MobiDB-lite"/>
    </source>
</evidence>
<evidence type="ECO:0000313" key="2">
    <source>
        <dbReference type="EMBL" id="TRM55185.1"/>
    </source>
</evidence>
<dbReference type="AlphaFoldDB" id="A0A550BRM6"/>
<dbReference type="STRING" id="97359.A0A550BRM6"/>
<dbReference type="EMBL" id="VDMD01000254">
    <property type="protein sequence ID" value="TRM55185.1"/>
    <property type="molecule type" value="Genomic_DNA"/>
</dbReference>
<protein>
    <submittedName>
        <fullName evidence="2">Uncharacterized protein</fullName>
    </submittedName>
</protein>
<dbReference type="Gene3D" id="3.60.130.30">
    <property type="match status" value="1"/>
</dbReference>
<gene>
    <name evidence="2" type="ORF">BD626DRAFT_420029</name>
</gene>
<feature type="compositionally biased region" description="Low complexity" evidence="1">
    <location>
        <begin position="50"/>
        <end position="73"/>
    </location>
</feature>